<evidence type="ECO:0000259" key="2">
    <source>
        <dbReference type="Pfam" id="PF02470"/>
    </source>
</evidence>
<evidence type="ECO:0000313" key="4">
    <source>
        <dbReference type="EMBL" id="AFM19262.1"/>
    </source>
</evidence>
<feature type="transmembrane region" description="Helical" evidence="1">
    <location>
        <begin position="12"/>
        <end position="33"/>
    </location>
</feature>
<dbReference type="Proteomes" id="UP000006057">
    <property type="component" value="Chromosome"/>
</dbReference>
<dbReference type="HOGENOM" id="CLU_040159_0_0_11"/>
<sequence precursor="true">MADGDAKRSHVRIAAAILAAVVVAAAVFTYLSYTAAFTPTDKVTVLSPRAGLVMESKAKVKFRGIQVGDVESIEYAGDSAKLTLAIRSGEMRYIPSNATVRIAGTTIFGAKAVEFLPPPKPDKASLRPGAEIRAQDVQLEVNTLFQSLTDTLTKIDPVSLNATLSALAEGLRGHGEDAGAILSGLNSYLAQLNPKLPTLQDDFRKAAVVTNIYGDAGPDIATILDNAPSISQTIVDQQDNLNATLLAATGLANNGTATLEPAADNYIAAIQRLRAPLKVIGEYSPEFGCILKGTANAIDRFAPIIGGIRPGLFTSSSFVLGSPSYTYPESLPIVNATGGPNCRGLPDIPNKQYGGSWYRSPFLVTDNAYVPFQPNTEVQFDAPSTLQFLFNGAFAERDDF</sequence>
<reference evidence="4 5" key="1">
    <citation type="submission" date="2012-06" db="EMBL/GenBank/DDBJ databases">
        <title>Complete sequence of chromosome of Mycobacterium chubuense NBB4.</title>
        <authorList>
            <consortium name="US DOE Joint Genome Institute"/>
            <person name="Lucas S."/>
            <person name="Han J."/>
            <person name="Lapidus A."/>
            <person name="Cheng J.-F."/>
            <person name="Goodwin L."/>
            <person name="Pitluck S."/>
            <person name="Peters L."/>
            <person name="Mikhailova N."/>
            <person name="Teshima H."/>
            <person name="Detter J.C."/>
            <person name="Han C."/>
            <person name="Tapia R."/>
            <person name="Land M."/>
            <person name="Hauser L."/>
            <person name="Kyrpides N."/>
            <person name="Ivanova N."/>
            <person name="Pagani I."/>
            <person name="Mattes T."/>
            <person name="Holmes A."/>
            <person name="Rutledge P."/>
            <person name="Paulsen I."/>
            <person name="Coleman N."/>
            <person name="Woyke T."/>
        </authorList>
    </citation>
    <scope>NUCLEOTIDE SEQUENCE [LARGE SCALE GENOMIC DNA]</scope>
    <source>
        <strain evidence="4 5">NBB4</strain>
    </source>
</reference>
<evidence type="ECO:0000259" key="3">
    <source>
        <dbReference type="Pfam" id="PF11887"/>
    </source>
</evidence>
<evidence type="ECO:0000256" key="1">
    <source>
        <dbReference type="SAM" id="Phobius"/>
    </source>
</evidence>
<name>I4BPQ5_MYCCN</name>
<dbReference type="eggNOG" id="COG1463">
    <property type="taxonomic scope" value="Bacteria"/>
</dbReference>
<feature type="domain" description="Mammalian cell entry C-terminal" evidence="3">
    <location>
        <begin position="124"/>
        <end position="340"/>
    </location>
</feature>
<organism evidence="4 5">
    <name type="scientific">Mycolicibacterium chubuense (strain NBB4)</name>
    <name type="common">Mycobacterium chubuense</name>
    <dbReference type="NCBI Taxonomy" id="710421"/>
    <lineage>
        <taxon>Bacteria</taxon>
        <taxon>Bacillati</taxon>
        <taxon>Actinomycetota</taxon>
        <taxon>Actinomycetes</taxon>
        <taxon>Mycobacteriales</taxon>
        <taxon>Mycobacteriaceae</taxon>
        <taxon>Mycolicibacterium</taxon>
    </lineage>
</organism>
<dbReference type="GO" id="GO:0005576">
    <property type="term" value="C:extracellular region"/>
    <property type="evidence" value="ECO:0007669"/>
    <property type="project" value="TreeGrafter"/>
</dbReference>
<keyword evidence="5" id="KW-1185">Reference proteome</keyword>
<dbReference type="PANTHER" id="PTHR33371">
    <property type="entry name" value="INTERMEMBRANE PHOSPHOLIPID TRANSPORT SYSTEM BINDING PROTEIN MLAD-RELATED"/>
    <property type="match status" value="1"/>
</dbReference>
<dbReference type="PATRIC" id="fig|710421.3.peg.4550"/>
<dbReference type="InterPro" id="IPR052336">
    <property type="entry name" value="MlaD_Phospholipid_Transporter"/>
</dbReference>
<keyword evidence="1" id="KW-0812">Transmembrane</keyword>
<protein>
    <submittedName>
        <fullName evidence="4">Virulence factor Mce family protein</fullName>
    </submittedName>
</protein>
<accession>I4BPQ5</accession>
<feature type="domain" description="Mce/MlaD" evidence="2">
    <location>
        <begin position="40"/>
        <end position="117"/>
    </location>
</feature>
<dbReference type="Pfam" id="PF02470">
    <property type="entry name" value="MlaD"/>
    <property type="match status" value="1"/>
</dbReference>
<dbReference type="InterPro" id="IPR005693">
    <property type="entry name" value="Mce"/>
</dbReference>
<evidence type="ECO:0000313" key="5">
    <source>
        <dbReference type="Proteomes" id="UP000006057"/>
    </source>
</evidence>
<dbReference type="NCBIfam" id="TIGR00996">
    <property type="entry name" value="Mtu_fam_mce"/>
    <property type="match status" value="1"/>
</dbReference>
<dbReference type="InterPro" id="IPR003399">
    <property type="entry name" value="Mce/MlaD"/>
</dbReference>
<gene>
    <name evidence="4" type="ordered locus">Mycch_4560</name>
</gene>
<dbReference type="KEGG" id="mcb:Mycch_4560"/>
<keyword evidence="1" id="KW-0472">Membrane</keyword>
<dbReference type="RefSeq" id="WP_014817730.1">
    <property type="nucleotide sequence ID" value="NC_018027.1"/>
</dbReference>
<dbReference type="Pfam" id="PF11887">
    <property type="entry name" value="Mce4_CUP1"/>
    <property type="match status" value="1"/>
</dbReference>
<dbReference type="EMBL" id="CP003053">
    <property type="protein sequence ID" value="AFM19262.1"/>
    <property type="molecule type" value="Genomic_DNA"/>
</dbReference>
<proteinExistence type="predicted"/>
<keyword evidence="1" id="KW-1133">Transmembrane helix</keyword>
<dbReference type="OrthoDB" id="3460188at2"/>
<dbReference type="STRING" id="710421.Mycch_4560"/>
<dbReference type="PANTHER" id="PTHR33371:SF19">
    <property type="entry name" value="MCE-FAMILY PROTEIN MCE4A"/>
    <property type="match status" value="1"/>
</dbReference>
<dbReference type="GO" id="GO:0051701">
    <property type="term" value="P:biological process involved in interaction with host"/>
    <property type="evidence" value="ECO:0007669"/>
    <property type="project" value="TreeGrafter"/>
</dbReference>
<dbReference type="AlphaFoldDB" id="I4BPQ5"/>
<dbReference type="InterPro" id="IPR024516">
    <property type="entry name" value="Mce_C"/>
</dbReference>